<proteinExistence type="predicted"/>
<evidence type="ECO:0000313" key="4">
    <source>
        <dbReference type="EMBL" id="MBJ7609362.1"/>
    </source>
</evidence>
<feature type="domain" description="SH3b" evidence="3">
    <location>
        <begin position="63"/>
        <end position="112"/>
    </location>
</feature>
<evidence type="ECO:0000259" key="3">
    <source>
        <dbReference type="Pfam" id="PF08239"/>
    </source>
</evidence>
<dbReference type="AlphaFoldDB" id="A0A934KQL2"/>
<organism evidence="4 5">
    <name type="scientific">Candidatus Amunia macphersoniae</name>
    <dbReference type="NCBI Taxonomy" id="3127014"/>
    <lineage>
        <taxon>Bacteria</taxon>
        <taxon>Bacillati</taxon>
        <taxon>Candidatus Dormiibacterota</taxon>
        <taxon>Candidatus Dormibacteria</taxon>
        <taxon>Candidatus Aeolococcales</taxon>
        <taxon>Candidatus Aeolococcaceae</taxon>
        <taxon>Candidatus Amunia</taxon>
    </lineage>
</organism>
<evidence type="ECO:0000313" key="5">
    <source>
        <dbReference type="Proteomes" id="UP000614410"/>
    </source>
</evidence>
<gene>
    <name evidence="4" type="ORF">JF887_08015</name>
</gene>
<dbReference type="Pfam" id="PF08239">
    <property type="entry name" value="SH3_3"/>
    <property type="match status" value="1"/>
</dbReference>
<accession>A0A934KQL2</accession>
<name>A0A934KQL2_9BACT</name>
<feature type="signal peptide" evidence="2">
    <location>
        <begin position="1"/>
        <end position="19"/>
    </location>
</feature>
<evidence type="ECO:0000256" key="2">
    <source>
        <dbReference type="SAM" id="SignalP"/>
    </source>
</evidence>
<keyword evidence="2" id="KW-0732">Signal</keyword>
<dbReference type="EMBL" id="JAEKNN010000038">
    <property type="protein sequence ID" value="MBJ7609362.1"/>
    <property type="molecule type" value="Genomic_DNA"/>
</dbReference>
<protein>
    <submittedName>
        <fullName evidence="4">SH3 domain-containing protein</fullName>
    </submittedName>
</protein>
<feature type="chain" id="PRO_5036897605" evidence="2">
    <location>
        <begin position="20"/>
        <end position="273"/>
    </location>
</feature>
<comment type="caution">
    <text evidence="4">The sequence shown here is derived from an EMBL/GenBank/DDBJ whole genome shotgun (WGS) entry which is preliminary data.</text>
</comment>
<dbReference type="InterPro" id="IPR003646">
    <property type="entry name" value="SH3-like_bac-type"/>
</dbReference>
<sequence>MPSCWIGAALATVLLAACGDGGSAPTGVATNPVVQGSGGRGTPGGNPSAPSAAGVRTVLSPLGLNIHSDPAVSATRVGTAAQGAVLAVVGHSDQNGGWYKVQGQTVTGWITADPGLTASGQFQQYQSTVRGVSAYYPQDWTFAEDPTQTVIHPLNGPQTIVVRSGAKTADFGPPGGSGYAGVGQQTVIVCGVTGDLDQYTHSGGPPSTPTPGTAGPLGLLAQLRLRLDASHALALDYNYTAAPELEVFSDFYNSMTFPFPQCQAPAAPAPSPT</sequence>
<evidence type="ECO:0000256" key="1">
    <source>
        <dbReference type="SAM" id="MobiDB-lite"/>
    </source>
</evidence>
<feature type="region of interest" description="Disordered" evidence="1">
    <location>
        <begin position="26"/>
        <end position="52"/>
    </location>
</feature>
<dbReference type="Gene3D" id="2.30.30.40">
    <property type="entry name" value="SH3 Domains"/>
    <property type="match status" value="1"/>
</dbReference>
<reference evidence="4 5" key="1">
    <citation type="submission" date="2020-10" db="EMBL/GenBank/DDBJ databases">
        <title>Ca. Dormibacterota MAGs.</title>
        <authorList>
            <person name="Montgomery K."/>
        </authorList>
    </citation>
    <scope>NUCLEOTIDE SEQUENCE [LARGE SCALE GENOMIC DNA]</scope>
    <source>
        <strain evidence="4">Mitchell_Peninsula_5</strain>
    </source>
</reference>
<dbReference type="Proteomes" id="UP000614410">
    <property type="component" value="Unassembled WGS sequence"/>
</dbReference>